<accession>A0A5B7CXC3</accession>
<proteinExistence type="predicted"/>
<dbReference type="AlphaFoldDB" id="A0A5B7CXC3"/>
<protein>
    <submittedName>
        <fullName evidence="2">Uncharacterized protein</fullName>
    </submittedName>
</protein>
<name>A0A5B7CXC3_PORTR</name>
<sequence>MQQQQKQIRYNMIRSPLLHPECGRKPGHEEYQFGASKSSLRQRQPPQPHPAHPTSSSPYPLTLVTDTRGRRRRRLPPDTPPRGLLSLTPSKGTPAPSNFTQDQFKKKNCCSCGSVYKGQGNLTHTHTVT</sequence>
<feature type="compositionally biased region" description="Basic and acidic residues" evidence="1">
    <location>
        <begin position="21"/>
        <end position="31"/>
    </location>
</feature>
<organism evidence="2 3">
    <name type="scientific">Portunus trituberculatus</name>
    <name type="common">Swimming crab</name>
    <name type="synonym">Neptunus trituberculatus</name>
    <dbReference type="NCBI Taxonomy" id="210409"/>
    <lineage>
        <taxon>Eukaryota</taxon>
        <taxon>Metazoa</taxon>
        <taxon>Ecdysozoa</taxon>
        <taxon>Arthropoda</taxon>
        <taxon>Crustacea</taxon>
        <taxon>Multicrustacea</taxon>
        <taxon>Malacostraca</taxon>
        <taxon>Eumalacostraca</taxon>
        <taxon>Eucarida</taxon>
        <taxon>Decapoda</taxon>
        <taxon>Pleocyemata</taxon>
        <taxon>Brachyura</taxon>
        <taxon>Eubrachyura</taxon>
        <taxon>Portunoidea</taxon>
        <taxon>Portunidae</taxon>
        <taxon>Portuninae</taxon>
        <taxon>Portunus</taxon>
    </lineage>
</organism>
<evidence type="ECO:0000256" key="1">
    <source>
        <dbReference type="SAM" id="MobiDB-lite"/>
    </source>
</evidence>
<keyword evidence="3" id="KW-1185">Reference proteome</keyword>
<feature type="compositionally biased region" description="Low complexity" evidence="1">
    <location>
        <begin position="52"/>
        <end position="66"/>
    </location>
</feature>
<comment type="caution">
    <text evidence="2">The sequence shown here is derived from an EMBL/GenBank/DDBJ whole genome shotgun (WGS) entry which is preliminary data.</text>
</comment>
<evidence type="ECO:0000313" key="2">
    <source>
        <dbReference type="EMBL" id="MPC13501.1"/>
    </source>
</evidence>
<reference evidence="2 3" key="1">
    <citation type="submission" date="2019-05" db="EMBL/GenBank/DDBJ databases">
        <title>Another draft genome of Portunus trituberculatus and its Hox gene families provides insights of decapod evolution.</title>
        <authorList>
            <person name="Jeong J.-H."/>
            <person name="Song I."/>
            <person name="Kim S."/>
            <person name="Choi T."/>
            <person name="Kim D."/>
            <person name="Ryu S."/>
            <person name="Kim W."/>
        </authorList>
    </citation>
    <scope>NUCLEOTIDE SEQUENCE [LARGE SCALE GENOMIC DNA]</scope>
    <source>
        <tissue evidence="2">Muscle</tissue>
    </source>
</reference>
<gene>
    <name evidence="2" type="ORF">E2C01_006239</name>
</gene>
<feature type="region of interest" description="Disordered" evidence="1">
    <location>
        <begin position="1"/>
        <end position="100"/>
    </location>
</feature>
<feature type="compositionally biased region" description="Polar residues" evidence="1">
    <location>
        <begin position="87"/>
        <end position="100"/>
    </location>
</feature>
<dbReference type="EMBL" id="VSRR010000286">
    <property type="protein sequence ID" value="MPC13501.1"/>
    <property type="molecule type" value="Genomic_DNA"/>
</dbReference>
<evidence type="ECO:0000313" key="3">
    <source>
        <dbReference type="Proteomes" id="UP000324222"/>
    </source>
</evidence>
<dbReference type="Proteomes" id="UP000324222">
    <property type="component" value="Unassembled WGS sequence"/>
</dbReference>